<dbReference type="EMBL" id="CP041348">
    <property type="protein sequence ID" value="QHC35985.1"/>
    <property type="molecule type" value="Genomic_DNA"/>
</dbReference>
<evidence type="ECO:0000313" key="2">
    <source>
        <dbReference type="Proteomes" id="UP000464674"/>
    </source>
</evidence>
<accession>A0A857FP90</accession>
<gene>
    <name evidence="1" type="ORF">FMA36_11230</name>
</gene>
<dbReference type="RefSeq" id="WP_159262362.1">
    <property type="nucleotide sequence ID" value="NZ_CP041348.1"/>
</dbReference>
<protein>
    <submittedName>
        <fullName evidence="1">Uncharacterized protein</fullName>
    </submittedName>
</protein>
<reference evidence="1 2" key="1">
    <citation type="journal article" date="2020" name="Carbohydr. Polym.">
        <title>Characterization and optimization of production of bacterial cellulose from strain CGMCC 17276 based on whole-genome analysis.</title>
        <authorList>
            <person name="Lu T."/>
            <person name="Gao H."/>
            <person name="Liao B."/>
            <person name="Wu J."/>
            <person name="Zhang W."/>
            <person name="Huang J."/>
            <person name="Liu M."/>
            <person name="Huang J."/>
            <person name="Chang Z."/>
            <person name="Jin M."/>
            <person name="Yi Z."/>
            <person name="Jiang D."/>
        </authorList>
    </citation>
    <scope>NUCLEOTIDE SEQUENCE [LARGE SCALE GENOMIC DNA]</scope>
    <source>
        <strain evidence="1 2">CGMCC 17276</strain>
    </source>
</reference>
<dbReference type="AlphaFoldDB" id="A0A857FP90"/>
<evidence type="ECO:0000313" key="1">
    <source>
        <dbReference type="EMBL" id="QHC35985.1"/>
    </source>
</evidence>
<sequence length="128" mass="14606">MQHDIQSAADYRLPKDFFARMLPLIRAIRQANLTPPMQTKNIPLAVTIRRTEAMPELQAILQEHDISARDFVMSLTTFEMTATMSDAPPADPKKAPKLNRDNVRLIQSHRALTQALLHDMDEDSEKLQ</sequence>
<organism evidence="1 2">
    <name type="scientific">Komagataeibacter xylinus</name>
    <name type="common">Gluconacetobacter xylinus</name>
    <dbReference type="NCBI Taxonomy" id="28448"/>
    <lineage>
        <taxon>Bacteria</taxon>
        <taxon>Pseudomonadati</taxon>
        <taxon>Pseudomonadota</taxon>
        <taxon>Alphaproteobacteria</taxon>
        <taxon>Acetobacterales</taxon>
        <taxon>Acetobacteraceae</taxon>
        <taxon>Komagataeibacter</taxon>
    </lineage>
</organism>
<dbReference type="Proteomes" id="UP000464674">
    <property type="component" value="Chromosome"/>
</dbReference>
<name>A0A857FP90_KOMXY</name>
<proteinExistence type="predicted"/>
<dbReference type="OrthoDB" id="7281407at2"/>